<dbReference type="EMBL" id="JACXZS010000002">
    <property type="protein sequence ID" value="MBD3940799.1"/>
    <property type="molecule type" value="Genomic_DNA"/>
</dbReference>
<reference evidence="2 3" key="1">
    <citation type="submission" date="2020-09" db="EMBL/GenBank/DDBJ databases">
        <title>Isolation and identification of active actinomycetes.</title>
        <authorList>
            <person name="Li X."/>
        </authorList>
    </citation>
    <scope>NUCLEOTIDE SEQUENCE [LARGE SCALE GENOMIC DNA]</scope>
    <source>
        <strain evidence="2 3">NEAU-LLC</strain>
    </source>
</reference>
<keyword evidence="1" id="KW-0472">Membrane</keyword>
<proteinExistence type="predicted"/>
<sequence length="193" mass="19450">MTARTHTFRVRAGLPAAVLRVLLVAVTAAGAFALVPVPMWRGLAIVAAVVGALLPRSLGGWIGGACVGLGMLLAEPQPAQTAVGVLVVHAIHVLASLSWTVPARSWISVRALVPTLRRFVVIQLVAQSLAFGVAMLTTPEDGAGMAWAALAGAVVLAVAVGFGLYALRRADSSADAVHSPRAGGSGADVGGPA</sequence>
<keyword evidence="1" id="KW-0812">Transmembrane</keyword>
<feature type="transmembrane region" description="Helical" evidence="1">
    <location>
        <begin position="12"/>
        <end position="35"/>
    </location>
</feature>
<feature type="transmembrane region" description="Helical" evidence="1">
    <location>
        <begin position="119"/>
        <end position="138"/>
    </location>
</feature>
<evidence type="ECO:0000313" key="3">
    <source>
        <dbReference type="Proteomes" id="UP000598426"/>
    </source>
</evidence>
<accession>A0ABR8NKV9</accession>
<dbReference type="Proteomes" id="UP000598426">
    <property type="component" value="Unassembled WGS sequence"/>
</dbReference>
<feature type="transmembrane region" description="Helical" evidence="1">
    <location>
        <begin position="82"/>
        <end position="107"/>
    </location>
</feature>
<protein>
    <submittedName>
        <fullName evidence="2">Uncharacterized protein</fullName>
    </submittedName>
</protein>
<evidence type="ECO:0000313" key="2">
    <source>
        <dbReference type="EMBL" id="MBD3940799.1"/>
    </source>
</evidence>
<name>A0ABR8NKV9_9MICO</name>
<gene>
    <name evidence="2" type="ORF">IF188_03670</name>
</gene>
<keyword evidence="1" id="KW-1133">Transmembrane helix</keyword>
<organism evidence="2 3">
    <name type="scientific">Microbacterium helvum</name>
    <dbReference type="NCBI Taxonomy" id="2773713"/>
    <lineage>
        <taxon>Bacteria</taxon>
        <taxon>Bacillati</taxon>
        <taxon>Actinomycetota</taxon>
        <taxon>Actinomycetes</taxon>
        <taxon>Micrococcales</taxon>
        <taxon>Microbacteriaceae</taxon>
        <taxon>Microbacterium</taxon>
    </lineage>
</organism>
<comment type="caution">
    <text evidence="2">The sequence shown here is derived from an EMBL/GenBank/DDBJ whole genome shotgun (WGS) entry which is preliminary data.</text>
</comment>
<dbReference type="RefSeq" id="WP_191170444.1">
    <property type="nucleotide sequence ID" value="NZ_JACXZS010000002.1"/>
</dbReference>
<evidence type="ECO:0000256" key="1">
    <source>
        <dbReference type="SAM" id="Phobius"/>
    </source>
</evidence>
<feature type="transmembrane region" description="Helical" evidence="1">
    <location>
        <begin position="144"/>
        <end position="167"/>
    </location>
</feature>
<keyword evidence="3" id="KW-1185">Reference proteome</keyword>